<organism evidence="1 2">
    <name type="scientific">Paramecium primaurelia</name>
    <dbReference type="NCBI Taxonomy" id="5886"/>
    <lineage>
        <taxon>Eukaryota</taxon>
        <taxon>Sar</taxon>
        <taxon>Alveolata</taxon>
        <taxon>Ciliophora</taxon>
        <taxon>Intramacronucleata</taxon>
        <taxon>Oligohymenophorea</taxon>
        <taxon>Peniculida</taxon>
        <taxon>Parameciidae</taxon>
        <taxon>Paramecium</taxon>
    </lineage>
</organism>
<protein>
    <submittedName>
        <fullName evidence="1">Uncharacterized protein</fullName>
    </submittedName>
</protein>
<gene>
    <name evidence="1" type="ORF">PPRIM_AZ9-3.1.T1540140</name>
</gene>
<dbReference type="EMBL" id="CAJJDM010000159">
    <property type="protein sequence ID" value="CAD8113292.1"/>
    <property type="molecule type" value="Genomic_DNA"/>
</dbReference>
<accession>A0A8S1QC83</accession>
<sequence length="73" mass="8536">MSNTSKLKPNNHLLAYEAAEAKCKEKYPKIEECMDISNIQVDMKLCKQMLERFSECFNVHKPVAYIQLGKQRE</sequence>
<evidence type="ECO:0000313" key="2">
    <source>
        <dbReference type="Proteomes" id="UP000688137"/>
    </source>
</evidence>
<dbReference type="OMA" id="NTNVDMK"/>
<name>A0A8S1QC83_PARPR</name>
<reference evidence="1" key="1">
    <citation type="submission" date="2021-01" db="EMBL/GenBank/DDBJ databases">
        <authorList>
            <consortium name="Genoscope - CEA"/>
            <person name="William W."/>
        </authorList>
    </citation>
    <scope>NUCLEOTIDE SEQUENCE</scope>
</reference>
<keyword evidence="2" id="KW-1185">Reference proteome</keyword>
<dbReference type="Proteomes" id="UP000688137">
    <property type="component" value="Unassembled WGS sequence"/>
</dbReference>
<comment type="caution">
    <text evidence="1">The sequence shown here is derived from an EMBL/GenBank/DDBJ whole genome shotgun (WGS) entry which is preliminary data.</text>
</comment>
<evidence type="ECO:0000313" key="1">
    <source>
        <dbReference type="EMBL" id="CAD8113292.1"/>
    </source>
</evidence>
<proteinExistence type="predicted"/>
<dbReference type="AlphaFoldDB" id="A0A8S1QC83"/>